<dbReference type="CDD" id="cd02440">
    <property type="entry name" value="AdoMet_MTases"/>
    <property type="match status" value="1"/>
</dbReference>
<dbReference type="GO" id="GO:0102208">
    <property type="term" value="F:2-polyprenyl-6-hydroxyphenol methylase activity"/>
    <property type="evidence" value="ECO:0007669"/>
    <property type="project" value="UniProtKB-EC"/>
</dbReference>
<dbReference type="EC" id="2.1.1.64" evidence="5"/>
<sequence>MANVKPSEIEHFNQQASFWWDENGPFKSLHHINPVRTDYVKQFVDLNDKSVLDVGCGGGVFSEAMAANNANVTAIDLAGDSLEVAKLHLYESHFKIDYQNQSVEDFASQHESSFDVIVCMEMLEHVPCPQSVVDACAKILKPGGWLFLSTINRSPKAMVLGIFVAEYVMNIIPKGTHHYEQFIKPSELATTIEKAGLTVKDICGIKYNPISTQARLEQHDVSINYLIAAQKP</sequence>
<dbReference type="EC" id="2.1.1.222" evidence="5"/>
<dbReference type="GO" id="GO:0061542">
    <property type="term" value="F:3-demethylubiquinol 3-O-methyltransferase activity"/>
    <property type="evidence" value="ECO:0007669"/>
    <property type="project" value="UniProtKB-EC"/>
</dbReference>
<dbReference type="InterPro" id="IPR029063">
    <property type="entry name" value="SAM-dependent_MTases_sf"/>
</dbReference>
<keyword evidence="1 5" id="KW-0489">Methyltransferase</keyword>
<dbReference type="NCBIfam" id="TIGR01983">
    <property type="entry name" value="UbiG"/>
    <property type="match status" value="1"/>
</dbReference>
<protein>
    <submittedName>
        <fullName evidence="5">3-demethylubiquinol 3-O-methyltransferase @ 2-polyprenyl-6-hydroxyphenyl methylase</fullName>
        <ecNumber evidence="5">2.1.1.222</ecNumber>
        <ecNumber evidence="5">2.1.1.64</ecNumber>
    </submittedName>
</protein>
<dbReference type="PANTHER" id="PTHR43464">
    <property type="entry name" value="METHYLTRANSFERASE"/>
    <property type="match status" value="1"/>
</dbReference>
<dbReference type="GO" id="GO:0032259">
    <property type="term" value="P:methylation"/>
    <property type="evidence" value="ECO:0007669"/>
    <property type="project" value="UniProtKB-KW"/>
</dbReference>
<dbReference type="Pfam" id="PF13489">
    <property type="entry name" value="Methyltransf_23"/>
    <property type="match status" value="1"/>
</dbReference>
<dbReference type="GO" id="GO:0010420">
    <property type="term" value="F:polyprenyldihydroxybenzoate methyltransferase activity"/>
    <property type="evidence" value="ECO:0007669"/>
    <property type="project" value="InterPro"/>
</dbReference>
<dbReference type="PANTHER" id="PTHR43464:SF19">
    <property type="entry name" value="UBIQUINONE BIOSYNTHESIS O-METHYLTRANSFERASE, MITOCHONDRIAL"/>
    <property type="match status" value="1"/>
</dbReference>
<dbReference type="SUPFAM" id="SSF53335">
    <property type="entry name" value="S-adenosyl-L-methionine-dependent methyltransferases"/>
    <property type="match status" value="1"/>
</dbReference>
<dbReference type="InterPro" id="IPR010233">
    <property type="entry name" value="UbiG_MeTrfase"/>
</dbReference>
<dbReference type="Gene3D" id="3.40.50.150">
    <property type="entry name" value="Vaccinia Virus protein VP39"/>
    <property type="match status" value="1"/>
</dbReference>
<evidence type="ECO:0000256" key="1">
    <source>
        <dbReference type="ARBA" id="ARBA00022603"/>
    </source>
</evidence>
<dbReference type="AlphaFoldDB" id="A0A3B0VL93"/>
<name>A0A3B0VL93_9ZZZZ</name>
<evidence type="ECO:0000313" key="5">
    <source>
        <dbReference type="EMBL" id="VAW39812.1"/>
    </source>
</evidence>
<reference evidence="5" key="1">
    <citation type="submission" date="2018-06" db="EMBL/GenBank/DDBJ databases">
        <authorList>
            <person name="Zhirakovskaya E."/>
        </authorList>
    </citation>
    <scope>NUCLEOTIDE SEQUENCE</scope>
</reference>
<organism evidence="5">
    <name type="scientific">hydrothermal vent metagenome</name>
    <dbReference type="NCBI Taxonomy" id="652676"/>
    <lineage>
        <taxon>unclassified sequences</taxon>
        <taxon>metagenomes</taxon>
        <taxon>ecological metagenomes</taxon>
    </lineage>
</organism>
<accession>A0A3B0VL93</accession>
<evidence type="ECO:0000256" key="3">
    <source>
        <dbReference type="ARBA" id="ARBA00022688"/>
    </source>
</evidence>
<gene>
    <name evidence="5" type="ORF">MNBD_GAMMA01-1843</name>
</gene>
<keyword evidence="3" id="KW-0831">Ubiquinone biosynthesis</keyword>
<evidence type="ECO:0000256" key="4">
    <source>
        <dbReference type="ARBA" id="ARBA00022691"/>
    </source>
</evidence>
<proteinExistence type="inferred from homology"/>
<dbReference type="HAMAP" id="MF_00472">
    <property type="entry name" value="UbiG"/>
    <property type="match status" value="1"/>
</dbReference>
<evidence type="ECO:0000256" key="2">
    <source>
        <dbReference type="ARBA" id="ARBA00022679"/>
    </source>
</evidence>
<keyword evidence="4" id="KW-0949">S-adenosyl-L-methionine</keyword>
<keyword evidence="2 5" id="KW-0808">Transferase</keyword>
<dbReference type="EMBL" id="UOEW01000245">
    <property type="protein sequence ID" value="VAW39812.1"/>
    <property type="molecule type" value="Genomic_DNA"/>
</dbReference>